<keyword evidence="15" id="KW-1185">Reference proteome</keyword>
<dbReference type="GO" id="GO:0042802">
    <property type="term" value="F:identical protein binding"/>
    <property type="evidence" value="ECO:0007669"/>
    <property type="project" value="TreeGrafter"/>
</dbReference>
<evidence type="ECO:0000259" key="12">
    <source>
        <dbReference type="Pfam" id="PF00117"/>
    </source>
</evidence>
<dbReference type="CDD" id="cd03113">
    <property type="entry name" value="CTPS_N"/>
    <property type="match status" value="1"/>
</dbReference>
<dbReference type="InterPro" id="IPR027417">
    <property type="entry name" value="P-loop_NTPase"/>
</dbReference>
<name>A0A166NJX0_9HYPO</name>
<comment type="caution">
    <text evidence="14">The sequence shown here is derived from an EMBL/GenBank/DDBJ whole genome shotgun (WGS) entry which is preliminary data.</text>
</comment>
<keyword evidence="4" id="KW-0479">Metal-binding</keyword>
<proteinExistence type="inferred from homology"/>
<dbReference type="GO" id="GO:0044210">
    <property type="term" value="P:'de novo' CTP biosynthetic process"/>
    <property type="evidence" value="ECO:0007669"/>
    <property type="project" value="UniProtKB-UniRule"/>
</dbReference>
<dbReference type="PANTHER" id="PTHR11550">
    <property type="entry name" value="CTP SYNTHASE"/>
    <property type="match status" value="1"/>
</dbReference>
<keyword evidence="7" id="KW-0460">Magnesium</keyword>
<comment type="function">
    <text evidence="11">Catalyzes the ATP-dependent amination of UTP to CTP with either L-glutamine or ammonia as the source of nitrogen.</text>
</comment>
<dbReference type="GO" id="GO:0097268">
    <property type="term" value="C:cytoophidium"/>
    <property type="evidence" value="ECO:0007669"/>
    <property type="project" value="TreeGrafter"/>
</dbReference>
<gene>
    <name evidence="14" type="ORF">AAL_07186</name>
</gene>
<dbReference type="AlphaFoldDB" id="A0A166NJX0"/>
<evidence type="ECO:0000256" key="1">
    <source>
        <dbReference type="ARBA" id="ARBA00005171"/>
    </source>
</evidence>
<keyword evidence="6 11" id="KW-0067">ATP-binding</keyword>
<dbReference type="InterPro" id="IPR017456">
    <property type="entry name" value="CTP_synthase_N"/>
</dbReference>
<evidence type="ECO:0000256" key="7">
    <source>
        <dbReference type="ARBA" id="ARBA00022842"/>
    </source>
</evidence>
<protein>
    <recommendedName>
        <fullName evidence="11">CTP synthase</fullName>
        <ecNumber evidence="11">6.3.4.2</ecNumber>
    </recommendedName>
    <alternativeName>
        <fullName evidence="11">UTP--ammonia ligase</fullName>
    </alternativeName>
</protein>
<dbReference type="SUPFAM" id="SSF52540">
    <property type="entry name" value="P-loop containing nucleoside triphosphate hydrolases"/>
    <property type="match status" value="2"/>
</dbReference>
<dbReference type="PANTHER" id="PTHR11550:SF0">
    <property type="entry name" value="CTP SYNTHASE-RELATED"/>
    <property type="match status" value="1"/>
</dbReference>
<dbReference type="EMBL" id="AZGY01000021">
    <property type="protein sequence ID" value="KZZ90500.1"/>
    <property type="molecule type" value="Genomic_DNA"/>
</dbReference>
<evidence type="ECO:0000256" key="9">
    <source>
        <dbReference type="ARBA" id="ARBA00022975"/>
    </source>
</evidence>
<comment type="similarity">
    <text evidence="2 11">Belongs to the CTP synthase family.</text>
</comment>
<dbReference type="Gene3D" id="3.40.50.300">
    <property type="entry name" value="P-loop containing nucleotide triphosphate hydrolases"/>
    <property type="match status" value="1"/>
</dbReference>
<evidence type="ECO:0000256" key="8">
    <source>
        <dbReference type="ARBA" id="ARBA00022962"/>
    </source>
</evidence>
<dbReference type="Pfam" id="PF00117">
    <property type="entry name" value="GATase"/>
    <property type="match status" value="1"/>
</dbReference>
<keyword evidence="9 11" id="KW-0665">Pyrimidine biosynthesis</keyword>
<dbReference type="SUPFAM" id="SSF52317">
    <property type="entry name" value="Class I glutamine amidotransferase-like"/>
    <property type="match status" value="1"/>
</dbReference>
<dbReference type="OrthoDB" id="1739076at2759"/>
<dbReference type="NCBIfam" id="NF003792">
    <property type="entry name" value="PRK05380.1"/>
    <property type="match status" value="1"/>
</dbReference>
<feature type="domain" description="Glutamine amidotransferase" evidence="12">
    <location>
        <begin position="346"/>
        <end position="571"/>
    </location>
</feature>
<dbReference type="GO" id="GO:0003883">
    <property type="term" value="F:CTP synthase activity"/>
    <property type="evidence" value="ECO:0007669"/>
    <property type="project" value="UniProtKB-UniRule"/>
</dbReference>
<evidence type="ECO:0000256" key="2">
    <source>
        <dbReference type="ARBA" id="ARBA00007533"/>
    </source>
</evidence>
<evidence type="ECO:0000256" key="10">
    <source>
        <dbReference type="ARBA" id="ARBA00047781"/>
    </source>
</evidence>
<feature type="domain" description="CTP synthase N-terminal" evidence="13">
    <location>
        <begin position="2"/>
        <end position="62"/>
    </location>
</feature>
<keyword evidence="5 11" id="KW-0547">Nucleotide-binding</keyword>
<dbReference type="PROSITE" id="PS51273">
    <property type="entry name" value="GATASE_TYPE_1"/>
    <property type="match status" value="1"/>
</dbReference>
<dbReference type="GO" id="GO:0005524">
    <property type="term" value="F:ATP binding"/>
    <property type="evidence" value="ECO:0007669"/>
    <property type="project" value="UniProtKB-KW"/>
</dbReference>
<comment type="pathway">
    <text evidence="1 11">Pyrimidine metabolism; CTP biosynthesis via de novo pathway; CTP from UDP: step 2/2.</text>
</comment>
<comment type="catalytic activity">
    <reaction evidence="10 11">
        <text>UTP + L-glutamine + ATP + H2O = CTP + L-glutamate + ADP + phosphate + 2 H(+)</text>
        <dbReference type="Rhea" id="RHEA:26426"/>
        <dbReference type="ChEBI" id="CHEBI:15377"/>
        <dbReference type="ChEBI" id="CHEBI:15378"/>
        <dbReference type="ChEBI" id="CHEBI:29985"/>
        <dbReference type="ChEBI" id="CHEBI:30616"/>
        <dbReference type="ChEBI" id="CHEBI:37563"/>
        <dbReference type="ChEBI" id="CHEBI:43474"/>
        <dbReference type="ChEBI" id="CHEBI:46398"/>
        <dbReference type="ChEBI" id="CHEBI:58359"/>
        <dbReference type="ChEBI" id="CHEBI:456216"/>
        <dbReference type="EC" id="6.3.4.2"/>
    </reaction>
</comment>
<dbReference type="FunFam" id="3.40.50.880:FF:000005">
    <property type="entry name" value="CTP synthase"/>
    <property type="match status" value="1"/>
</dbReference>
<dbReference type="EC" id="6.3.4.2" evidence="11"/>
<evidence type="ECO:0000259" key="13">
    <source>
        <dbReference type="Pfam" id="PF06418"/>
    </source>
</evidence>
<keyword evidence="8 11" id="KW-0315">Glutamine amidotransferase</keyword>
<dbReference type="GO" id="GO:0019856">
    <property type="term" value="P:pyrimidine nucleobase biosynthetic process"/>
    <property type="evidence" value="ECO:0007669"/>
    <property type="project" value="TreeGrafter"/>
</dbReference>
<dbReference type="FunFam" id="3.40.50.300:FF:000009">
    <property type="entry name" value="CTP synthase"/>
    <property type="match status" value="1"/>
</dbReference>
<dbReference type="InterPro" id="IPR004468">
    <property type="entry name" value="CTP_synthase"/>
</dbReference>
<evidence type="ECO:0000313" key="15">
    <source>
        <dbReference type="Proteomes" id="UP000078544"/>
    </source>
</evidence>
<dbReference type="GO" id="GO:0046872">
    <property type="term" value="F:metal ion binding"/>
    <property type="evidence" value="ECO:0007669"/>
    <property type="project" value="UniProtKB-KW"/>
</dbReference>
<organism evidence="14 15">
    <name type="scientific">Moelleriella libera RCEF 2490</name>
    <dbReference type="NCBI Taxonomy" id="1081109"/>
    <lineage>
        <taxon>Eukaryota</taxon>
        <taxon>Fungi</taxon>
        <taxon>Dikarya</taxon>
        <taxon>Ascomycota</taxon>
        <taxon>Pezizomycotina</taxon>
        <taxon>Sordariomycetes</taxon>
        <taxon>Hypocreomycetidae</taxon>
        <taxon>Hypocreales</taxon>
        <taxon>Clavicipitaceae</taxon>
        <taxon>Moelleriella</taxon>
    </lineage>
</organism>
<dbReference type="InterPro" id="IPR029062">
    <property type="entry name" value="Class_I_gatase-like"/>
</dbReference>
<dbReference type="Pfam" id="PF06418">
    <property type="entry name" value="CTP_synth_N"/>
    <property type="match status" value="2"/>
</dbReference>
<evidence type="ECO:0000256" key="5">
    <source>
        <dbReference type="ARBA" id="ARBA00022741"/>
    </source>
</evidence>
<evidence type="ECO:0000256" key="11">
    <source>
        <dbReference type="RuleBase" id="RU810713"/>
    </source>
</evidence>
<sequence length="600" mass="66694">MKYVLVSGGVISGVGKGIIASSTGLLLKTIGLTVTSIKIDPYINIDAGTMSPIEHGEVYVTDGMDFPILQFDCSRKWLTRADDRRWRLIRTSEMDLDLGNYERYLLTTLTRDHNITTGKIYQQVIEGERVGKYLGKTVQVVPHITNAIQDWIERVAKIPVDESGAEPDVCIIELGGTVGDIESAPFIHAVSQLQRRAGKSNFAQIHVSYVPVLPPGPGGEQKTKPTQRAVGDVRSAGLIPDLIACRCEQPLEEGTIDKIANMCQMERKQVVAVHNVSTTYHVPLLLEKQKLLGTLSELLNLSQIPQPVARVDSGSLMWKSWVDLAHSQDHLHETVSIALVGKYTSLHDAYISLAKSFEHAAMYCRKKLRMIWVDSSHLEDDALENSPAEFHKAWHDVCTADSICVPGGFGERGTLGMMKAITWARTKKIPFLGICLGMQLAVIEYARNIAEIEDAGSEELHKNAKNHAIIYMPDVDKSKLGGTMRLGRHPCIFQPGTEWSKLRALYGSAPQIEERHRHRYEVNPAMVEQLEKAGLTFVGKDVKGERMEIIEIKDHPWFVAVQYHPEYLSRVLSPSRTVLGFLAAASGCLDRVTATFGKDR</sequence>
<reference evidence="14 15" key="1">
    <citation type="journal article" date="2016" name="Genome Biol. Evol.">
        <title>Divergent and convergent evolution of fungal pathogenicity.</title>
        <authorList>
            <person name="Shang Y."/>
            <person name="Xiao G."/>
            <person name="Zheng P."/>
            <person name="Cen K."/>
            <person name="Zhan S."/>
            <person name="Wang C."/>
        </authorList>
    </citation>
    <scope>NUCLEOTIDE SEQUENCE [LARGE SCALE GENOMIC DNA]</scope>
    <source>
        <strain evidence="14 15">RCEF 2490</strain>
    </source>
</reference>
<dbReference type="Proteomes" id="UP000078544">
    <property type="component" value="Unassembled WGS sequence"/>
</dbReference>
<accession>A0A166NJX0</accession>
<dbReference type="InterPro" id="IPR033828">
    <property type="entry name" value="GATase1_CTP_Synthase"/>
</dbReference>
<dbReference type="InterPro" id="IPR017926">
    <property type="entry name" value="GATASE"/>
</dbReference>
<evidence type="ECO:0000256" key="4">
    <source>
        <dbReference type="ARBA" id="ARBA00022723"/>
    </source>
</evidence>
<evidence type="ECO:0000313" key="14">
    <source>
        <dbReference type="EMBL" id="KZZ90500.1"/>
    </source>
</evidence>
<dbReference type="CDD" id="cd01746">
    <property type="entry name" value="GATase1_CTP_Synthase"/>
    <property type="match status" value="1"/>
</dbReference>
<evidence type="ECO:0000256" key="6">
    <source>
        <dbReference type="ARBA" id="ARBA00022840"/>
    </source>
</evidence>
<dbReference type="NCBIfam" id="TIGR00337">
    <property type="entry name" value="PyrG"/>
    <property type="match status" value="1"/>
</dbReference>
<dbReference type="UniPathway" id="UPA00159">
    <property type="reaction ID" value="UER00277"/>
</dbReference>
<dbReference type="Gene3D" id="3.40.50.880">
    <property type="match status" value="1"/>
</dbReference>
<evidence type="ECO:0000256" key="3">
    <source>
        <dbReference type="ARBA" id="ARBA00022598"/>
    </source>
</evidence>
<dbReference type="STRING" id="1081109.A0A166NJX0"/>
<feature type="domain" description="CTP synthase N-terminal" evidence="13">
    <location>
        <begin position="92"/>
        <end position="301"/>
    </location>
</feature>
<dbReference type="GO" id="GO:0005737">
    <property type="term" value="C:cytoplasm"/>
    <property type="evidence" value="ECO:0007669"/>
    <property type="project" value="TreeGrafter"/>
</dbReference>
<keyword evidence="3 11" id="KW-0436">Ligase</keyword>